<dbReference type="Pfam" id="PF03808">
    <property type="entry name" value="Glyco_tran_WecG"/>
    <property type="match status" value="1"/>
</dbReference>
<evidence type="ECO:0000313" key="3">
    <source>
        <dbReference type="EMBL" id="TNC50399.1"/>
    </source>
</evidence>
<name>A0A5C4MW57_9RHOB</name>
<comment type="caution">
    <text evidence="3">The sequence shown here is derived from an EMBL/GenBank/DDBJ whole genome shotgun (WGS) entry which is preliminary data.</text>
</comment>
<sequence length="284" mass="30742">MEFVVGSSTVRVTVPEAAALLAEVENRLSSGQGFAIATLNLDHLVKLASDKAFRDAYAKHDLVTADGNPIVWLARAADCPVQLIPGADLIRPVLTTVADFGLPVGFVGSTSETLVAAQEALMRDVQGLDVRGRWAPPMGFDPVGAEAEKILDEIAECGVRLVLVALGAPKQEQFAALGRLRHPKLGFLSIGAGLDFFAGTQRRAPIWVRRMALEWLWRMFLSPRRLALRYLDCALVLPAHLMRALALRAGAASRTASALNRLAEVLEGEDSFLRWPFGPKPFPG</sequence>
<dbReference type="InterPro" id="IPR004629">
    <property type="entry name" value="WecG_TagA_CpsF"/>
</dbReference>
<reference evidence="3 4" key="1">
    <citation type="submission" date="2019-06" db="EMBL/GenBank/DDBJ databases">
        <title>YIM 131921 draft genome.</title>
        <authorList>
            <person name="Jiang L."/>
        </authorList>
    </citation>
    <scope>NUCLEOTIDE SEQUENCE [LARGE SCALE GENOMIC DNA]</scope>
    <source>
        <strain evidence="3 4">YIM 131921</strain>
    </source>
</reference>
<dbReference type="OrthoDB" id="9771846at2"/>
<gene>
    <name evidence="3" type="ORF">FHG66_07810</name>
</gene>
<dbReference type="GO" id="GO:0016758">
    <property type="term" value="F:hexosyltransferase activity"/>
    <property type="evidence" value="ECO:0007669"/>
    <property type="project" value="TreeGrafter"/>
</dbReference>
<keyword evidence="1" id="KW-0328">Glycosyltransferase</keyword>
<proteinExistence type="predicted"/>
<evidence type="ECO:0000256" key="2">
    <source>
        <dbReference type="ARBA" id="ARBA00022679"/>
    </source>
</evidence>
<dbReference type="CDD" id="cd06533">
    <property type="entry name" value="Glyco_transf_WecG_TagA"/>
    <property type="match status" value="1"/>
</dbReference>
<dbReference type="AlphaFoldDB" id="A0A5C4MW57"/>
<dbReference type="NCBIfam" id="TIGR00696">
    <property type="entry name" value="wecG_tagA_cpsF"/>
    <property type="match status" value="1"/>
</dbReference>
<evidence type="ECO:0000256" key="1">
    <source>
        <dbReference type="ARBA" id="ARBA00022676"/>
    </source>
</evidence>
<evidence type="ECO:0000313" key="4">
    <source>
        <dbReference type="Proteomes" id="UP000305887"/>
    </source>
</evidence>
<keyword evidence="2 3" id="KW-0808">Transferase</keyword>
<dbReference type="Proteomes" id="UP000305887">
    <property type="component" value="Unassembled WGS sequence"/>
</dbReference>
<keyword evidence="4" id="KW-1185">Reference proteome</keyword>
<dbReference type="RefSeq" id="WP_139076195.1">
    <property type="nucleotide sequence ID" value="NZ_VDFU01000007.1"/>
</dbReference>
<protein>
    <submittedName>
        <fullName evidence="3">WecB/TagA/CpsF family glycosyltransferase</fullName>
    </submittedName>
</protein>
<dbReference type="PANTHER" id="PTHR34136">
    <property type="match status" value="1"/>
</dbReference>
<dbReference type="EMBL" id="VDFU01000007">
    <property type="protein sequence ID" value="TNC50399.1"/>
    <property type="molecule type" value="Genomic_DNA"/>
</dbReference>
<dbReference type="PANTHER" id="PTHR34136:SF1">
    <property type="entry name" value="UDP-N-ACETYL-D-MANNOSAMINURONIC ACID TRANSFERASE"/>
    <property type="match status" value="1"/>
</dbReference>
<accession>A0A5C4MW57</accession>
<organism evidence="3 4">
    <name type="scientific">Rubellimicrobium rubrum</name>
    <dbReference type="NCBI Taxonomy" id="2585369"/>
    <lineage>
        <taxon>Bacteria</taxon>
        <taxon>Pseudomonadati</taxon>
        <taxon>Pseudomonadota</taxon>
        <taxon>Alphaproteobacteria</taxon>
        <taxon>Rhodobacterales</taxon>
        <taxon>Roseobacteraceae</taxon>
        <taxon>Rubellimicrobium</taxon>
    </lineage>
</organism>